<evidence type="ECO:0000256" key="4">
    <source>
        <dbReference type="ARBA" id="ARBA00023136"/>
    </source>
</evidence>
<accession>A0A4R5MLY2</accession>
<dbReference type="InterPro" id="IPR012944">
    <property type="entry name" value="SusD_RagB_dom"/>
</dbReference>
<dbReference type="EMBL" id="SJCY01000003">
    <property type="protein sequence ID" value="TDG36711.1"/>
    <property type="molecule type" value="Genomic_DNA"/>
</dbReference>
<keyword evidence="5" id="KW-0998">Cell outer membrane</keyword>
<dbReference type="RefSeq" id="WP_133261659.1">
    <property type="nucleotide sequence ID" value="NZ_SJCY01000003.1"/>
</dbReference>
<comment type="similarity">
    <text evidence="2">Belongs to the SusD family.</text>
</comment>
<dbReference type="GO" id="GO:0009279">
    <property type="term" value="C:cell outer membrane"/>
    <property type="evidence" value="ECO:0007669"/>
    <property type="project" value="UniProtKB-SubCell"/>
</dbReference>
<dbReference type="Gene3D" id="1.25.40.900">
    <property type="match status" value="1"/>
</dbReference>
<comment type="caution">
    <text evidence="8">The sequence shown here is derived from an EMBL/GenBank/DDBJ whole genome shotgun (WGS) entry which is preliminary data.</text>
</comment>
<evidence type="ECO:0000313" key="9">
    <source>
        <dbReference type="Proteomes" id="UP000295668"/>
    </source>
</evidence>
<evidence type="ECO:0000256" key="2">
    <source>
        <dbReference type="ARBA" id="ARBA00006275"/>
    </source>
</evidence>
<evidence type="ECO:0000313" key="8">
    <source>
        <dbReference type="EMBL" id="TDG36711.1"/>
    </source>
</evidence>
<dbReference type="AlphaFoldDB" id="A0A4R5MLY2"/>
<dbReference type="Proteomes" id="UP000295668">
    <property type="component" value="Unassembled WGS sequence"/>
</dbReference>
<dbReference type="InterPro" id="IPR011990">
    <property type="entry name" value="TPR-like_helical_dom_sf"/>
</dbReference>
<reference evidence="8 9" key="1">
    <citation type="submission" date="2019-02" db="EMBL/GenBank/DDBJ databases">
        <title>Pedobacter sp. nov., a novel speices isolated from soil of pinguins habitat in Antarcitica.</title>
        <authorList>
            <person name="He R.-H."/>
        </authorList>
    </citation>
    <scope>NUCLEOTIDE SEQUENCE [LARGE SCALE GENOMIC DNA]</scope>
    <source>
        <strain evidence="8 9">E01020</strain>
    </source>
</reference>
<gene>
    <name evidence="8" type="ORF">EZJ43_05350</name>
</gene>
<dbReference type="InterPro" id="IPR033985">
    <property type="entry name" value="SusD-like_N"/>
</dbReference>
<comment type="subcellular location">
    <subcellularLocation>
        <location evidence="1">Cell outer membrane</location>
    </subcellularLocation>
</comment>
<dbReference type="PROSITE" id="PS51257">
    <property type="entry name" value="PROKAR_LIPOPROTEIN"/>
    <property type="match status" value="1"/>
</dbReference>
<dbReference type="SUPFAM" id="SSF48452">
    <property type="entry name" value="TPR-like"/>
    <property type="match status" value="1"/>
</dbReference>
<evidence type="ECO:0000259" key="6">
    <source>
        <dbReference type="Pfam" id="PF07980"/>
    </source>
</evidence>
<proteinExistence type="inferred from homology"/>
<keyword evidence="9" id="KW-1185">Reference proteome</keyword>
<organism evidence="8 9">
    <name type="scientific">Pedobacter changchengzhani</name>
    <dbReference type="NCBI Taxonomy" id="2529274"/>
    <lineage>
        <taxon>Bacteria</taxon>
        <taxon>Pseudomonadati</taxon>
        <taxon>Bacteroidota</taxon>
        <taxon>Sphingobacteriia</taxon>
        <taxon>Sphingobacteriales</taxon>
        <taxon>Sphingobacteriaceae</taxon>
        <taxon>Pedobacter</taxon>
    </lineage>
</organism>
<dbReference type="Gene3D" id="2.20.20.130">
    <property type="match status" value="1"/>
</dbReference>
<evidence type="ECO:0000256" key="3">
    <source>
        <dbReference type="ARBA" id="ARBA00022729"/>
    </source>
</evidence>
<protein>
    <submittedName>
        <fullName evidence="8">RagB/SusD family nutrient uptake outer membrane protein</fullName>
    </submittedName>
</protein>
<dbReference type="Pfam" id="PF14322">
    <property type="entry name" value="SusD-like_3"/>
    <property type="match status" value="1"/>
</dbReference>
<dbReference type="OrthoDB" id="630434at2"/>
<keyword evidence="3" id="KW-0732">Signal</keyword>
<evidence type="ECO:0000256" key="5">
    <source>
        <dbReference type="ARBA" id="ARBA00023237"/>
    </source>
</evidence>
<evidence type="ECO:0000259" key="7">
    <source>
        <dbReference type="Pfam" id="PF14322"/>
    </source>
</evidence>
<evidence type="ECO:0000256" key="1">
    <source>
        <dbReference type="ARBA" id="ARBA00004442"/>
    </source>
</evidence>
<dbReference type="Gene3D" id="1.25.40.390">
    <property type="match status" value="1"/>
</dbReference>
<feature type="domain" description="SusD-like N-terminal" evidence="7">
    <location>
        <begin position="43"/>
        <end position="221"/>
    </location>
</feature>
<feature type="domain" description="RagB/SusD" evidence="6">
    <location>
        <begin position="311"/>
        <end position="461"/>
    </location>
</feature>
<name>A0A4R5MLY2_9SPHI</name>
<sequence length="461" mass="51116">MINKIFQKYTLLVAIVLFSASCTKLDFKPTDSILPEVAFRNISDINLGVIGAYAPIDYSTLSYSSIVSDEATYPAENSVGNSDAFRWLYTGSSGSVTGLYYTNYQAIDRVNRVLEAMDNLTFTGSEVALSNQYRGELLGLRAYLHFELLRAYAASYNTGALGITYMVKSAVIYPARENFEVVIAKAKTDLVAAKGLIPTGFNDKTRITKIAISAIQARVALYEKNWVDAITYSTEVINAVPLATKAQFPGIWTDANDSEVLWKLKRVGADSRTGDFFFRQRGTYVLYAPSSKLIATFDQVNDIRYPAYIKFDNSRTGIRSKFLVNKYIGSASAPGLTDVKQFRTGEMYLIRAEARAESSGDAAGDINFLRAARINGYVNATFADKAALISAIYNDRFKELAFEGHRFFDLKRRNLNIERTPADVAGNGSPLILTPLQAQYDLPIPATEISVNKNIVQNPFY</sequence>
<keyword evidence="4" id="KW-0472">Membrane</keyword>
<dbReference type="Pfam" id="PF07980">
    <property type="entry name" value="SusD_RagB"/>
    <property type="match status" value="1"/>
</dbReference>